<keyword evidence="1" id="KW-0472">Membrane</keyword>
<dbReference type="GeneID" id="94550938"/>
<proteinExistence type="predicted"/>
<feature type="transmembrane region" description="Helical" evidence="1">
    <location>
        <begin position="252"/>
        <end position="279"/>
    </location>
</feature>
<keyword evidence="3" id="KW-1185">Reference proteome</keyword>
<feature type="transmembrane region" description="Helical" evidence="1">
    <location>
        <begin position="31"/>
        <end position="51"/>
    </location>
</feature>
<accession>A0A2U1FAW5</accession>
<protein>
    <submittedName>
        <fullName evidence="2">Uncharacterized protein</fullName>
    </submittedName>
</protein>
<keyword evidence="1" id="KW-1133">Transmembrane helix</keyword>
<evidence type="ECO:0000313" key="2">
    <source>
        <dbReference type="EMBL" id="PVZ09308.1"/>
    </source>
</evidence>
<dbReference type="RefSeq" id="WP_116679472.1">
    <property type="nucleotide sequence ID" value="NZ_JBHBYU010000075.1"/>
</dbReference>
<keyword evidence="1" id="KW-0812">Transmembrane</keyword>
<feature type="transmembrane region" description="Helical" evidence="1">
    <location>
        <begin position="63"/>
        <end position="83"/>
    </location>
</feature>
<dbReference type="Proteomes" id="UP000245462">
    <property type="component" value="Unassembled WGS sequence"/>
</dbReference>
<comment type="caution">
    <text evidence="2">The sequence shown here is derived from an EMBL/GenBank/DDBJ whole genome shotgun (WGS) entry which is preliminary data.</text>
</comment>
<dbReference type="AlphaFoldDB" id="A0A2U1FAW5"/>
<name>A0A2U1FAW5_9PORP</name>
<organism evidence="2 3">
    <name type="scientific">Porphyromonas loveana</name>
    <dbReference type="NCBI Taxonomy" id="1884669"/>
    <lineage>
        <taxon>Bacteria</taxon>
        <taxon>Pseudomonadati</taxon>
        <taxon>Bacteroidota</taxon>
        <taxon>Bacteroidia</taxon>
        <taxon>Bacteroidales</taxon>
        <taxon>Porphyromonadaceae</taxon>
        <taxon>Porphyromonas</taxon>
    </lineage>
</organism>
<evidence type="ECO:0000256" key="1">
    <source>
        <dbReference type="SAM" id="Phobius"/>
    </source>
</evidence>
<dbReference type="EMBL" id="QEKY01000009">
    <property type="protein sequence ID" value="PVZ09308.1"/>
    <property type="molecule type" value="Genomic_DNA"/>
</dbReference>
<feature type="transmembrane region" description="Helical" evidence="1">
    <location>
        <begin position="176"/>
        <end position="194"/>
    </location>
</feature>
<feature type="transmembrane region" description="Helical" evidence="1">
    <location>
        <begin position="206"/>
        <end position="232"/>
    </location>
</feature>
<gene>
    <name evidence="2" type="ORF">C7382_10950</name>
</gene>
<evidence type="ECO:0000313" key="3">
    <source>
        <dbReference type="Proteomes" id="UP000245462"/>
    </source>
</evidence>
<dbReference type="OrthoDB" id="1014203at2"/>
<reference evidence="2 3" key="1">
    <citation type="submission" date="2018-04" db="EMBL/GenBank/DDBJ databases">
        <title>Genomic Encyclopedia of Type Strains, Phase IV (KMG-IV): sequencing the most valuable type-strain genomes for metagenomic binning, comparative biology and taxonomic classification.</title>
        <authorList>
            <person name="Goeker M."/>
        </authorList>
    </citation>
    <scope>NUCLEOTIDE SEQUENCE [LARGE SCALE GENOMIC DNA]</scope>
    <source>
        <strain evidence="2 3">DSM 28520</strain>
    </source>
</reference>
<feature type="transmembrane region" description="Helical" evidence="1">
    <location>
        <begin position="108"/>
        <end position="136"/>
    </location>
</feature>
<sequence length="287" mass="32228">MTALVNSAPTTALQRIGLLLRMEWSTQRNSILAITGTLSLIALAISLLVSFNSTHPIDEEEVYGSLFAFFSISSITVSLYTFLTVQRRVNHSNTIAYTLIPASTTEKFIALTILFLIPLVWMLLLMGIAILLLALFNPETFGILRQTVIELFVEPHIITMEEPELGEIIIERVKQYITIYMIISTLWSLALALWSSISVRGTTQSLLAYMGIGAALSFIVSIAVLPAFFLQLSALRDYQTLDNMSDREALELLFSPTVWGIQIGLYAVVTIAFFVWSYYSLKRRQLR</sequence>